<dbReference type="InterPro" id="IPR036922">
    <property type="entry name" value="Rieske_2Fe-2S_sf"/>
</dbReference>
<dbReference type="PRINTS" id="PR00162">
    <property type="entry name" value="RIESKE"/>
</dbReference>
<dbReference type="Gene3D" id="2.102.10.10">
    <property type="entry name" value="Rieske [2Fe-2S] iron-sulphur domain"/>
    <property type="match status" value="1"/>
</dbReference>
<dbReference type="GO" id="GO:0046872">
    <property type="term" value="F:metal ion binding"/>
    <property type="evidence" value="ECO:0007669"/>
    <property type="project" value="UniProtKB-KW"/>
</dbReference>
<keyword evidence="2" id="KW-0479">Metal-binding</keyword>
<organism evidence="7 8">
    <name type="scientific">Pusillibacter faecalis</name>
    <dbReference type="NCBI Taxonomy" id="2714358"/>
    <lineage>
        <taxon>Bacteria</taxon>
        <taxon>Bacillati</taxon>
        <taxon>Bacillota</taxon>
        <taxon>Clostridia</taxon>
        <taxon>Eubacteriales</taxon>
        <taxon>Oscillospiraceae</taxon>
        <taxon>Pusillibacter</taxon>
    </lineage>
</organism>
<feature type="domain" description="Rieske" evidence="6">
    <location>
        <begin position="396"/>
        <end position="476"/>
    </location>
</feature>
<dbReference type="GO" id="GO:0016705">
    <property type="term" value="F:oxidoreductase activity, acting on paired donors, with incorporation or reduction of molecular oxygen"/>
    <property type="evidence" value="ECO:0007669"/>
    <property type="project" value="UniProtKB-ARBA"/>
</dbReference>
<dbReference type="GO" id="GO:0005737">
    <property type="term" value="C:cytoplasm"/>
    <property type="evidence" value="ECO:0007669"/>
    <property type="project" value="TreeGrafter"/>
</dbReference>
<dbReference type="Pfam" id="PF00355">
    <property type="entry name" value="Rieske"/>
    <property type="match status" value="1"/>
</dbReference>
<keyword evidence="5" id="KW-1015">Disulfide bond</keyword>
<keyword evidence="1" id="KW-0001">2Fe-2S</keyword>
<keyword evidence="4" id="KW-0411">Iron-sulfur</keyword>
<evidence type="ECO:0000313" key="8">
    <source>
        <dbReference type="Proteomes" id="UP000679848"/>
    </source>
</evidence>
<dbReference type="PANTHER" id="PTHR13847:SF274">
    <property type="entry name" value="RIESKE 2FE-2S IRON-SULFUR PROTEIN YHFW-RELATED"/>
    <property type="match status" value="1"/>
</dbReference>
<evidence type="ECO:0000313" key="7">
    <source>
        <dbReference type="EMBL" id="BCK85066.1"/>
    </source>
</evidence>
<dbReference type="RefSeq" id="WP_213543367.1">
    <property type="nucleotide sequence ID" value="NZ_AP023420.1"/>
</dbReference>
<dbReference type="EMBL" id="AP023420">
    <property type="protein sequence ID" value="BCK85066.1"/>
    <property type="molecule type" value="Genomic_DNA"/>
</dbReference>
<dbReference type="Gene3D" id="3.50.50.60">
    <property type="entry name" value="FAD/NAD(P)-binding domain"/>
    <property type="match status" value="1"/>
</dbReference>
<proteinExistence type="predicted"/>
<dbReference type="Gene3D" id="3.30.9.10">
    <property type="entry name" value="D-Amino Acid Oxidase, subunit A, domain 2"/>
    <property type="match status" value="1"/>
</dbReference>
<reference evidence="7" key="1">
    <citation type="submission" date="2020-09" db="EMBL/GenBank/DDBJ databases">
        <title>New species isolated from human feces.</title>
        <authorList>
            <person name="Kitahara M."/>
            <person name="Shigeno Y."/>
            <person name="Shime M."/>
            <person name="Matsumoto Y."/>
            <person name="Nakamura S."/>
            <person name="Motooka D."/>
            <person name="Fukuoka S."/>
            <person name="Nishikawa H."/>
            <person name="Benno Y."/>
        </authorList>
    </citation>
    <scope>NUCLEOTIDE SEQUENCE</scope>
    <source>
        <strain evidence="7">MM59</strain>
    </source>
</reference>
<evidence type="ECO:0000256" key="2">
    <source>
        <dbReference type="ARBA" id="ARBA00022723"/>
    </source>
</evidence>
<evidence type="ECO:0000256" key="5">
    <source>
        <dbReference type="ARBA" id="ARBA00023157"/>
    </source>
</evidence>
<keyword evidence="8" id="KW-1185">Reference proteome</keyword>
<evidence type="ECO:0000256" key="1">
    <source>
        <dbReference type="ARBA" id="ARBA00022714"/>
    </source>
</evidence>
<name>A0A810QGV6_9FIRM</name>
<dbReference type="KEGG" id="pfaa:MM59RIKEN_23850"/>
<dbReference type="SUPFAM" id="SSF50022">
    <property type="entry name" value="ISP domain"/>
    <property type="match status" value="1"/>
</dbReference>
<dbReference type="GO" id="GO:0016020">
    <property type="term" value="C:membrane"/>
    <property type="evidence" value="ECO:0007669"/>
    <property type="project" value="InterPro"/>
</dbReference>
<dbReference type="InterPro" id="IPR017941">
    <property type="entry name" value="Rieske_2Fe-2S"/>
</dbReference>
<dbReference type="Proteomes" id="UP000679848">
    <property type="component" value="Chromosome"/>
</dbReference>
<dbReference type="SUPFAM" id="SSF51905">
    <property type="entry name" value="FAD/NAD(P)-binding domain"/>
    <property type="match status" value="1"/>
</dbReference>
<dbReference type="GO" id="GO:0051537">
    <property type="term" value="F:2 iron, 2 sulfur cluster binding"/>
    <property type="evidence" value="ECO:0007669"/>
    <property type="project" value="UniProtKB-KW"/>
</dbReference>
<dbReference type="InterPro" id="IPR036188">
    <property type="entry name" value="FAD/NAD-bd_sf"/>
</dbReference>
<evidence type="ECO:0000256" key="3">
    <source>
        <dbReference type="ARBA" id="ARBA00023004"/>
    </source>
</evidence>
<dbReference type="GO" id="GO:0004497">
    <property type="term" value="F:monooxygenase activity"/>
    <property type="evidence" value="ECO:0007669"/>
    <property type="project" value="UniProtKB-ARBA"/>
</dbReference>
<keyword evidence="3" id="KW-0408">Iron</keyword>
<dbReference type="InterPro" id="IPR006076">
    <property type="entry name" value="FAD-dep_OxRdtase"/>
</dbReference>
<evidence type="ECO:0000259" key="6">
    <source>
        <dbReference type="PROSITE" id="PS51296"/>
    </source>
</evidence>
<dbReference type="PANTHER" id="PTHR13847">
    <property type="entry name" value="SARCOSINE DEHYDROGENASE-RELATED"/>
    <property type="match status" value="1"/>
</dbReference>
<gene>
    <name evidence="7" type="ORF">MM59RIKEN_23850</name>
</gene>
<dbReference type="PROSITE" id="PS51296">
    <property type="entry name" value="RIESKE"/>
    <property type="match status" value="1"/>
</dbReference>
<evidence type="ECO:0000256" key="4">
    <source>
        <dbReference type="ARBA" id="ARBA00023014"/>
    </source>
</evidence>
<dbReference type="AlphaFoldDB" id="A0A810QGV6"/>
<dbReference type="Pfam" id="PF01266">
    <property type="entry name" value="DAO"/>
    <property type="match status" value="1"/>
</dbReference>
<protein>
    <submittedName>
        <fullName evidence="7">Oxidoreductase</fullName>
    </submittedName>
</protein>
<sequence length="476" mass="52152">MKSIWTKTAALPAFSVLEGHQQADVAVIGGGLAGMLTAAALRREGAEVVVVEADRIGGGQTAGTTAKLTAQHGLKYHQLIQTLGAEAAGQYARANLAAVERLRQLVREWSIECDFQDCTSFLYAVGAPGPLEEEHDACLALGMDVFLTRDTELPFAAQALGLRNQACFHPLRLLAALAEGLTVYEHSRVLTVEEHALSTERGSVSAERIVFACHYPFINMPGYYFTRQHQERSYVLALKGTKNLQNYYLGIDGEGLSFRSWGDTLLLGGGGHRTGENREGGKYALLEQAARRYWPDCRVAARWSAQDCMPMDGVPYLGVFADSRPSWLVATGFQKWGMSSSVIAAELLRDLALGRTSPQDLSVFSPHRFHLSASAKQLAEDTLQAVRGLSRQLWKPGRIPLEELPYGHGGIVEIDGEKFGVYRDKSGEIHAVTARCPHLGCQLEWNPDTLSWECPCHGSRFDLDGRLLDGPAQEDL</sequence>
<dbReference type="InterPro" id="IPR005805">
    <property type="entry name" value="Rieske_Fe-S_prot_C"/>
</dbReference>
<accession>A0A810QGV6</accession>